<dbReference type="AlphaFoldDB" id="A0A269TLG0"/>
<evidence type="ECO:0000313" key="4">
    <source>
        <dbReference type="Proteomes" id="UP000216943"/>
    </source>
</evidence>
<gene>
    <name evidence="3" type="ORF">CJJ23_00330</name>
</gene>
<feature type="chain" id="PRO_5012447727" description="Lipoprotein" evidence="2">
    <location>
        <begin position="23"/>
        <end position="419"/>
    </location>
</feature>
<proteinExistence type="predicted"/>
<protein>
    <recommendedName>
        <fullName evidence="5">Lipoprotein</fullName>
    </recommendedName>
</protein>
<feature type="signal peptide" evidence="2">
    <location>
        <begin position="1"/>
        <end position="22"/>
    </location>
</feature>
<reference evidence="4" key="1">
    <citation type="submission" date="2017-08" db="EMBL/GenBank/DDBJ databases">
        <authorList>
            <person name="Alvarez-Ponce D."/>
            <person name="Weitzman C.L."/>
            <person name="Tillett R.L."/>
            <person name="Sandmeier F.C."/>
            <person name="Tracy C.R."/>
        </authorList>
    </citation>
    <scope>NUCLEOTIDE SEQUENCE [LARGE SCALE GENOMIC DNA]</scope>
    <source>
        <strain evidence="4">723</strain>
    </source>
</reference>
<evidence type="ECO:0008006" key="5">
    <source>
        <dbReference type="Google" id="ProtNLM"/>
    </source>
</evidence>
<name>A0A269TLG0_9BACT</name>
<organism evidence="3 4">
    <name type="scientific">Mycoplasmopsis agassizii</name>
    <dbReference type="NCBI Taxonomy" id="33922"/>
    <lineage>
        <taxon>Bacteria</taxon>
        <taxon>Bacillati</taxon>
        <taxon>Mycoplasmatota</taxon>
        <taxon>Mycoplasmoidales</taxon>
        <taxon>Metamycoplasmataceae</taxon>
        <taxon>Mycoplasmopsis</taxon>
    </lineage>
</organism>
<keyword evidence="2" id="KW-0732">Signal</keyword>
<evidence type="ECO:0000256" key="1">
    <source>
        <dbReference type="SAM" id="Coils"/>
    </source>
</evidence>
<dbReference type="EMBL" id="NQNY01000001">
    <property type="protein sequence ID" value="PAK21778.1"/>
    <property type="molecule type" value="Genomic_DNA"/>
</dbReference>
<keyword evidence="1" id="KW-0175">Coiled coil</keyword>
<dbReference type="PROSITE" id="PS51257">
    <property type="entry name" value="PROKAR_LIPOPROTEIN"/>
    <property type="match status" value="1"/>
</dbReference>
<dbReference type="RefSeq" id="WP_095334434.1">
    <property type="nucleotide sequence ID" value="NZ_NQNY01000001.1"/>
</dbReference>
<accession>A0A269TLG0</accession>
<comment type="caution">
    <text evidence="3">The sequence shown here is derived from an EMBL/GenBank/DDBJ whole genome shotgun (WGS) entry which is preliminary data.</text>
</comment>
<feature type="coiled-coil region" evidence="1">
    <location>
        <begin position="107"/>
        <end position="134"/>
    </location>
</feature>
<dbReference type="OrthoDB" id="9880166at2"/>
<evidence type="ECO:0000256" key="2">
    <source>
        <dbReference type="SAM" id="SignalP"/>
    </source>
</evidence>
<evidence type="ECO:0000313" key="3">
    <source>
        <dbReference type="EMBL" id="PAK21778.1"/>
    </source>
</evidence>
<dbReference type="Proteomes" id="UP000216943">
    <property type="component" value="Unassembled WGS sequence"/>
</dbReference>
<sequence>MLFNKKLMLSISALVTLGSASLAIGCTTAKSDPTEGINLNSQMQKASVFGKEVLYSTINNSVTEKIYGKTSDKLFPVLLKTTTELDEFLAKWKSSFLGLYESDKKVRDELNISKTNLEKNLDSYTKEMSKTFNDEYFNSNLMVVDFGGKISAKGEKINHYLNNHAKITNLLDISVDNDKITITYDANSDAKSNVQYSVFYSLNKKTFDLKNKNYEIVKEVYDRNKKTPISNRMLSINSFITQDLSKYQTEENSEWTTNTAYNNFSSIILKNKQQLSDLLSKFALYYKTKYFKEFPVSEKEAILSTYNDDYFAQNYLVLLSAFHYPALVSLFSDNIEESFDVKLDNKELIFTMFISKYNVQDIVVEPDYVEYKNESKDTGKGNYYFGDQQHTLFFKLPKNLVTNEENLKVRVDSEQSKYT</sequence>